<evidence type="ECO:0000259" key="2">
    <source>
        <dbReference type="Pfam" id="PF14508"/>
    </source>
</evidence>
<evidence type="ECO:0000313" key="4">
    <source>
        <dbReference type="EMBL" id="AXJ02258.1"/>
    </source>
</evidence>
<organism evidence="4 5">
    <name type="scientific">Cyclonatronum proteinivorum</name>
    <dbReference type="NCBI Taxonomy" id="1457365"/>
    <lineage>
        <taxon>Bacteria</taxon>
        <taxon>Pseudomonadati</taxon>
        <taxon>Balneolota</taxon>
        <taxon>Balneolia</taxon>
        <taxon>Balneolales</taxon>
        <taxon>Cyclonatronaceae</taxon>
        <taxon>Cyclonatronum</taxon>
    </lineage>
</organism>
<dbReference type="AlphaFoldDB" id="A0A345UP56"/>
<dbReference type="Pfam" id="PF14508">
    <property type="entry name" value="GH97_N"/>
    <property type="match status" value="1"/>
</dbReference>
<gene>
    <name evidence="4" type="ORF">CYPRO_3021</name>
</gene>
<dbReference type="InterPro" id="IPR014718">
    <property type="entry name" value="GH-type_carb-bd"/>
</dbReference>
<dbReference type="PANTHER" id="PTHR35803:SF1">
    <property type="entry name" value="GLUCAN 1,4-ALPHA-GLUCOSIDASE SUSB"/>
    <property type="match status" value="1"/>
</dbReference>
<protein>
    <submittedName>
        <fullName evidence="4">Alpha-glucosidase</fullName>
    </submittedName>
</protein>
<evidence type="ECO:0000259" key="3">
    <source>
        <dbReference type="Pfam" id="PF14509"/>
    </source>
</evidence>
<dbReference type="KEGG" id="cprv:CYPRO_3021"/>
<feature type="domain" description="Glycosyl-hydrolase 97 catalytic" evidence="1">
    <location>
        <begin position="288"/>
        <end position="474"/>
    </location>
</feature>
<dbReference type="EMBL" id="CP027806">
    <property type="protein sequence ID" value="AXJ02258.1"/>
    <property type="molecule type" value="Genomic_DNA"/>
</dbReference>
<dbReference type="Gene3D" id="3.20.20.70">
    <property type="entry name" value="Aldolase class I"/>
    <property type="match status" value="1"/>
</dbReference>
<dbReference type="InterPro" id="IPR029483">
    <property type="entry name" value="GH97_C"/>
</dbReference>
<proteinExistence type="predicted"/>
<dbReference type="Pfam" id="PF10566">
    <property type="entry name" value="Glyco_hydro_97"/>
    <property type="match status" value="1"/>
</dbReference>
<keyword evidence="5" id="KW-1185">Reference proteome</keyword>
<name>A0A345UP56_9BACT</name>
<evidence type="ECO:0000313" key="5">
    <source>
        <dbReference type="Proteomes" id="UP000254808"/>
    </source>
</evidence>
<dbReference type="Pfam" id="PF14509">
    <property type="entry name" value="GH97_C"/>
    <property type="match status" value="1"/>
</dbReference>
<feature type="domain" description="Glycosyl-hydrolase 97 N-terminal" evidence="2">
    <location>
        <begin position="23"/>
        <end position="270"/>
    </location>
</feature>
<dbReference type="Gene3D" id="2.70.98.10">
    <property type="match status" value="1"/>
</dbReference>
<dbReference type="InterPro" id="IPR052720">
    <property type="entry name" value="Glycosyl_hydrolase_97"/>
</dbReference>
<evidence type="ECO:0000259" key="1">
    <source>
        <dbReference type="Pfam" id="PF10566"/>
    </source>
</evidence>
<dbReference type="InterPro" id="IPR029486">
    <property type="entry name" value="GH97_N"/>
</dbReference>
<feature type="domain" description="Glycosyl-hydrolase 97 C-terminal oligomerisation" evidence="3">
    <location>
        <begin position="571"/>
        <end position="671"/>
    </location>
</feature>
<dbReference type="GO" id="GO:0030246">
    <property type="term" value="F:carbohydrate binding"/>
    <property type="evidence" value="ECO:0007669"/>
    <property type="project" value="InterPro"/>
</dbReference>
<dbReference type="InterPro" id="IPR019563">
    <property type="entry name" value="GH97_catalytic"/>
</dbReference>
<dbReference type="PANTHER" id="PTHR35803">
    <property type="entry name" value="GLUCAN 1,4-ALPHA-GLUCOSIDASE SUSB-RELATED"/>
    <property type="match status" value="1"/>
</dbReference>
<reference evidence="4 5" key="1">
    <citation type="submission" date="2018-03" db="EMBL/GenBank/DDBJ databases">
        <title>Phenotypic and genomic properties of Cyclonatronum proteinivorum gen. nov., sp. nov., a haloalkaliphilic bacteroidete from soda lakes possessing Na+-translocating rhodopsin.</title>
        <authorList>
            <person name="Toshchakov S.V."/>
            <person name="Korzhenkov A."/>
            <person name="Samarov N.I."/>
            <person name="Kublanov I.V."/>
            <person name="Muntyan M.S."/>
            <person name="Sorokin D.Y."/>
        </authorList>
    </citation>
    <scope>NUCLEOTIDE SEQUENCE [LARGE SCALE GENOMIC DNA]</scope>
    <source>
        <strain evidence="4 5">Omega</strain>
    </source>
</reference>
<dbReference type="Proteomes" id="UP000254808">
    <property type="component" value="Chromosome"/>
</dbReference>
<dbReference type="OrthoDB" id="1109141at2"/>
<dbReference type="InterPro" id="IPR013785">
    <property type="entry name" value="Aldolase_TIM"/>
</dbReference>
<accession>A0A345UP56</accession>
<sequence>MMCLVAALSFSFTQRADAQPLQLASPEHVLEVSFTLEDGVPKYSLSRLGQTLILPSKLGFKLAGAPDFDTNFELLGHQSSTFDETWEQVWGEKRFIRNHYNELRVQLQQRDALARRIDVVFRVYDDGFGFRYEFPEQPNLSEILIDDELTEFTLTGNHESWWIGAYQWNRFEYLTENTPLAAVDTVHTPLTMRTADDIYLSFHEAALTNYSSMTLERVADFTLKANLMPWADGIRVRTQAPAVTPWRTLQVADRPGDLITSYLILNLNEPNQIEDTSWIEPAKYVGIWWEMHLDKSTWEPGPRHGATTENAKRYIDFAAEHGFDHVLVEGWNPGWEGDWFADGVVFDFTRPYDVFDLEGVAAYALERGVRLMGHHETSASVEHYEAQMEEAFALYERLGVRAVKTGYVGHGQEIFWTDADGNRNYEWHHGQHMVEHHQTVVELAAQHQISLNVHEGVKDTGLRRTWPNLMTREVARGQEYNAWGENGGNPPNHVLMLPFTRNLAGPFDYTPGVVDLLFEEWRPDNRVPHTLAKELALYVVIYSPLQMAADLPQNYENAPLPLQFIKDVPADWYDTLVPDGSIGNFITVVRKDRNSDEWFLGSITNEQGRLLETPLSFLDEGRRYRAEIYRDATDAHWEHNPYALEYVEMEVSSTTILPLRLAAGGGMAVRFVPLDE</sequence>